<dbReference type="InterPro" id="IPR003661">
    <property type="entry name" value="HisK_dim/P_dom"/>
</dbReference>
<dbReference type="STRING" id="1355015.LK06_013585"/>
<organism evidence="18 19">
    <name type="scientific">Streptomyces pluripotens</name>
    <dbReference type="NCBI Taxonomy" id="1355015"/>
    <lineage>
        <taxon>Bacteria</taxon>
        <taxon>Bacillati</taxon>
        <taxon>Actinomycetota</taxon>
        <taxon>Actinomycetes</taxon>
        <taxon>Kitasatosporales</taxon>
        <taxon>Streptomycetaceae</taxon>
        <taxon>Streptomyces</taxon>
    </lineage>
</organism>
<dbReference type="PANTHER" id="PTHR45436">
    <property type="entry name" value="SENSOR HISTIDINE KINASE YKOH"/>
    <property type="match status" value="1"/>
</dbReference>
<dbReference type="CDD" id="cd00082">
    <property type="entry name" value="HisKA"/>
    <property type="match status" value="1"/>
</dbReference>
<keyword evidence="5" id="KW-0597">Phosphoprotein</keyword>
<accession>A0A221NYL4</accession>
<dbReference type="FunFam" id="1.10.287.130:FF:000012">
    <property type="entry name" value="Histidine kinase"/>
    <property type="match status" value="1"/>
</dbReference>
<dbReference type="Pfam" id="PF00672">
    <property type="entry name" value="HAMP"/>
    <property type="match status" value="1"/>
</dbReference>
<keyword evidence="7 15" id="KW-0812">Transmembrane</keyword>
<feature type="transmembrane region" description="Helical" evidence="15">
    <location>
        <begin position="147"/>
        <end position="166"/>
    </location>
</feature>
<dbReference type="Gene3D" id="3.30.565.10">
    <property type="entry name" value="Histidine kinase-like ATPase, C-terminal domain"/>
    <property type="match status" value="1"/>
</dbReference>
<keyword evidence="19" id="KW-1185">Reference proteome</keyword>
<dbReference type="InterPro" id="IPR053469">
    <property type="entry name" value="Cell_env_sensor_kinase"/>
</dbReference>
<dbReference type="Gene3D" id="6.10.340.10">
    <property type="match status" value="1"/>
</dbReference>
<dbReference type="Pfam" id="PF02518">
    <property type="entry name" value="HATPase_c"/>
    <property type="match status" value="1"/>
</dbReference>
<keyword evidence="11 15" id="KW-1133">Transmembrane helix</keyword>
<dbReference type="NCBIfam" id="NF041732">
    <property type="entry name" value="hist_kin_CseC"/>
    <property type="match status" value="1"/>
</dbReference>
<evidence type="ECO:0000256" key="5">
    <source>
        <dbReference type="ARBA" id="ARBA00022553"/>
    </source>
</evidence>
<keyword evidence="10" id="KW-0067">ATP-binding</keyword>
<dbReference type="GO" id="GO:0005886">
    <property type="term" value="C:plasma membrane"/>
    <property type="evidence" value="ECO:0007669"/>
    <property type="project" value="UniProtKB-SubCell"/>
</dbReference>
<protein>
    <recommendedName>
        <fullName evidence="14">Sensor protein CseC</fullName>
        <ecNumber evidence="3">2.7.13.3</ecNumber>
    </recommendedName>
</protein>
<comment type="subcellular location">
    <subcellularLocation>
        <location evidence="2">Cell membrane</location>
        <topology evidence="2">Multi-pass membrane protein</topology>
    </subcellularLocation>
</comment>
<dbReference type="Gene3D" id="1.10.287.130">
    <property type="match status" value="1"/>
</dbReference>
<evidence type="ECO:0000256" key="7">
    <source>
        <dbReference type="ARBA" id="ARBA00022692"/>
    </source>
</evidence>
<dbReference type="KEGG" id="splu:LK06_013585"/>
<evidence type="ECO:0000256" key="1">
    <source>
        <dbReference type="ARBA" id="ARBA00000085"/>
    </source>
</evidence>
<dbReference type="Pfam" id="PF00512">
    <property type="entry name" value="HisKA"/>
    <property type="match status" value="1"/>
</dbReference>
<dbReference type="InterPro" id="IPR005467">
    <property type="entry name" value="His_kinase_dom"/>
</dbReference>
<evidence type="ECO:0000256" key="3">
    <source>
        <dbReference type="ARBA" id="ARBA00012438"/>
    </source>
</evidence>
<keyword evidence="6" id="KW-0808">Transferase</keyword>
<evidence type="ECO:0000313" key="19">
    <source>
        <dbReference type="Proteomes" id="UP000031501"/>
    </source>
</evidence>
<evidence type="ECO:0000313" key="18">
    <source>
        <dbReference type="EMBL" id="ASN25077.1"/>
    </source>
</evidence>
<gene>
    <name evidence="18" type="ORF">LK07_14725</name>
</gene>
<dbReference type="GO" id="GO:0005524">
    <property type="term" value="F:ATP binding"/>
    <property type="evidence" value="ECO:0007669"/>
    <property type="project" value="UniProtKB-KW"/>
</dbReference>
<dbReference type="PANTHER" id="PTHR45436:SF5">
    <property type="entry name" value="SENSOR HISTIDINE KINASE TRCS"/>
    <property type="match status" value="1"/>
</dbReference>
<keyword evidence="12" id="KW-0902">Two-component regulatory system</keyword>
<dbReference type="PROSITE" id="PS50109">
    <property type="entry name" value="HIS_KIN"/>
    <property type="match status" value="1"/>
</dbReference>
<dbReference type="CDD" id="cd00075">
    <property type="entry name" value="HATPase"/>
    <property type="match status" value="1"/>
</dbReference>
<dbReference type="InterPro" id="IPR003660">
    <property type="entry name" value="HAMP_dom"/>
</dbReference>
<dbReference type="SUPFAM" id="SSF55874">
    <property type="entry name" value="ATPase domain of HSP90 chaperone/DNA topoisomerase II/histidine kinase"/>
    <property type="match status" value="1"/>
</dbReference>
<dbReference type="AlphaFoldDB" id="A0A221NYL4"/>
<dbReference type="PROSITE" id="PS50885">
    <property type="entry name" value="HAMP"/>
    <property type="match status" value="1"/>
</dbReference>
<name>A0A221NYL4_9ACTN</name>
<dbReference type="EC" id="2.7.13.3" evidence="3"/>
<keyword evidence="4" id="KW-1003">Cell membrane</keyword>
<evidence type="ECO:0000256" key="10">
    <source>
        <dbReference type="ARBA" id="ARBA00022840"/>
    </source>
</evidence>
<sequence>MRGILRRPALWMERAGLKTGLRWKLSAAIALVAGLVATALSLVVHNAARVSMLDNARDLANQRVQIAQRNYEQNRGPNFPNIRVDDPGLPAALREKVEEGRRVSDVTDHGGVPDIWAAVPAKDGHVLSLHSHLPDRSTDVMNDLDQALVIGSVAVVLGGSALGVLIGGQLSRRLRKAAAAANQVAKGETDVRVREAIGGVVRDETDDLARAVDAMADALRQRLEAERRVTADIAHELRTPVTGLLTAAELLPPGRPTELVLDRAKAMRTLVEDVLEVARLDGASERAELQDILLGEFVSRRVAVKDPDIDVRVVHESEVTTDPRRLERVLLNLLANAARHGRPPIEVTVEGRVIRVRDHGPGFPEELLAEGPSRFRTGSKDRAGQGHGLGLTIAAGQARVLGARLTFRNVRPGGAPAGTPAEGAVAVLWLPEHAPTDTGSYPVLPLSGGAG</sequence>
<dbReference type="InterPro" id="IPR036890">
    <property type="entry name" value="HATPase_C_sf"/>
</dbReference>
<reference evidence="18 19" key="1">
    <citation type="submission" date="2017-07" db="EMBL/GenBank/DDBJ databases">
        <title>Genome sequence of Streptomyces pluripotens MUSC 137T.</title>
        <authorList>
            <person name="Ser H.-L."/>
            <person name="Lee L.-H."/>
        </authorList>
    </citation>
    <scope>NUCLEOTIDE SEQUENCE [LARGE SCALE GENOMIC DNA]</scope>
    <source>
        <strain evidence="18 19">MUSC 137</strain>
    </source>
</reference>
<dbReference type="RefSeq" id="WP_039654219.1">
    <property type="nucleotide sequence ID" value="NZ_CP021080.1"/>
</dbReference>
<evidence type="ECO:0000256" key="15">
    <source>
        <dbReference type="SAM" id="Phobius"/>
    </source>
</evidence>
<evidence type="ECO:0000256" key="8">
    <source>
        <dbReference type="ARBA" id="ARBA00022741"/>
    </source>
</evidence>
<evidence type="ECO:0000256" key="11">
    <source>
        <dbReference type="ARBA" id="ARBA00022989"/>
    </source>
</evidence>
<dbReference type="InterPro" id="IPR003594">
    <property type="entry name" value="HATPase_dom"/>
</dbReference>
<evidence type="ECO:0000256" key="13">
    <source>
        <dbReference type="ARBA" id="ARBA00023136"/>
    </source>
</evidence>
<evidence type="ECO:0000256" key="2">
    <source>
        <dbReference type="ARBA" id="ARBA00004651"/>
    </source>
</evidence>
<dbReference type="SUPFAM" id="SSF47384">
    <property type="entry name" value="Homodimeric domain of signal transducing histidine kinase"/>
    <property type="match status" value="1"/>
</dbReference>
<comment type="catalytic activity">
    <reaction evidence="1">
        <text>ATP + protein L-histidine = ADP + protein N-phospho-L-histidine.</text>
        <dbReference type="EC" id="2.7.13.3"/>
    </reaction>
</comment>
<dbReference type="OrthoDB" id="9786919at2"/>
<proteinExistence type="predicted"/>
<keyword evidence="9 18" id="KW-0418">Kinase</keyword>
<dbReference type="InterPro" id="IPR036097">
    <property type="entry name" value="HisK_dim/P_sf"/>
</dbReference>
<evidence type="ECO:0000256" key="4">
    <source>
        <dbReference type="ARBA" id="ARBA00022475"/>
    </source>
</evidence>
<dbReference type="GO" id="GO:0000155">
    <property type="term" value="F:phosphorelay sensor kinase activity"/>
    <property type="evidence" value="ECO:0007669"/>
    <property type="project" value="InterPro"/>
</dbReference>
<dbReference type="SMART" id="SM00387">
    <property type="entry name" value="HATPase_c"/>
    <property type="match status" value="1"/>
</dbReference>
<keyword evidence="13 15" id="KW-0472">Membrane</keyword>
<evidence type="ECO:0000259" key="16">
    <source>
        <dbReference type="PROSITE" id="PS50109"/>
    </source>
</evidence>
<evidence type="ECO:0000256" key="14">
    <source>
        <dbReference type="ARBA" id="ARBA00074871"/>
    </source>
</evidence>
<feature type="domain" description="Histidine kinase" evidence="16">
    <location>
        <begin position="232"/>
        <end position="434"/>
    </location>
</feature>
<evidence type="ECO:0000256" key="6">
    <source>
        <dbReference type="ARBA" id="ARBA00022679"/>
    </source>
</evidence>
<dbReference type="SMART" id="SM00388">
    <property type="entry name" value="HisKA"/>
    <property type="match status" value="1"/>
</dbReference>
<feature type="domain" description="HAMP" evidence="17">
    <location>
        <begin position="168"/>
        <end position="224"/>
    </location>
</feature>
<evidence type="ECO:0000256" key="9">
    <source>
        <dbReference type="ARBA" id="ARBA00022777"/>
    </source>
</evidence>
<dbReference type="FunFam" id="3.30.565.10:FF:000089">
    <property type="entry name" value="Histidine kinase"/>
    <property type="match status" value="1"/>
</dbReference>
<dbReference type="EMBL" id="CP022433">
    <property type="protein sequence ID" value="ASN25077.1"/>
    <property type="molecule type" value="Genomic_DNA"/>
</dbReference>
<keyword evidence="8" id="KW-0547">Nucleotide-binding</keyword>
<evidence type="ECO:0000259" key="17">
    <source>
        <dbReference type="PROSITE" id="PS50885"/>
    </source>
</evidence>
<dbReference type="SMART" id="SM00304">
    <property type="entry name" value="HAMP"/>
    <property type="match status" value="1"/>
</dbReference>
<evidence type="ECO:0000256" key="12">
    <source>
        <dbReference type="ARBA" id="ARBA00023012"/>
    </source>
</evidence>
<dbReference type="Proteomes" id="UP000031501">
    <property type="component" value="Chromosome"/>
</dbReference>
<dbReference type="InterPro" id="IPR050428">
    <property type="entry name" value="TCS_sensor_his_kinase"/>
</dbReference>